<evidence type="ECO:0000259" key="1">
    <source>
        <dbReference type="PROSITE" id="PS51186"/>
    </source>
</evidence>
<evidence type="ECO:0000313" key="2">
    <source>
        <dbReference type="EMBL" id="GAA0918377.1"/>
    </source>
</evidence>
<dbReference type="InterPro" id="IPR016181">
    <property type="entry name" value="Acyl_CoA_acyltransferase"/>
</dbReference>
<sequence length="246" mass="26734">MLRSLFDTQLRLNARPDTPGDRVEHTGTVVRHLGSWNAVLWSQLSEDEADAEIAAQIAYFGEREFEWKLYDRDQPADLPERLRAAGFTAGEPETLMVADTARLACDATPPDGITLREVRDEADVDLMVEVGARAFGSTPTAQRERLLAELGSGVMVLAMAGTEPVCAARLSLHPGTDFAGLWGGGTVPGWRGRGLYRTLVAHRARIAAARGYRYVHVEALPTSAPILARLGFRALATTIPFTHAAT</sequence>
<evidence type="ECO:0000313" key="3">
    <source>
        <dbReference type="Proteomes" id="UP001501578"/>
    </source>
</evidence>
<dbReference type="PROSITE" id="PS51186">
    <property type="entry name" value="GNAT"/>
    <property type="match status" value="1"/>
</dbReference>
<reference evidence="3" key="1">
    <citation type="journal article" date="2019" name="Int. J. Syst. Evol. Microbiol.">
        <title>The Global Catalogue of Microorganisms (GCM) 10K type strain sequencing project: providing services to taxonomists for standard genome sequencing and annotation.</title>
        <authorList>
            <consortium name="The Broad Institute Genomics Platform"/>
            <consortium name="The Broad Institute Genome Sequencing Center for Infectious Disease"/>
            <person name="Wu L."/>
            <person name="Ma J."/>
        </authorList>
    </citation>
    <scope>NUCLEOTIDE SEQUENCE [LARGE SCALE GENOMIC DNA]</scope>
    <source>
        <strain evidence="3">JCM 11136</strain>
    </source>
</reference>
<protein>
    <submittedName>
        <fullName evidence="2">GNAT family N-acetyltransferase</fullName>
    </submittedName>
</protein>
<gene>
    <name evidence="2" type="ORF">GCM10009560_15300</name>
</gene>
<dbReference type="Gene3D" id="3.40.630.30">
    <property type="match status" value="1"/>
</dbReference>
<name>A0ABP3ZCB0_9ACTN</name>
<dbReference type="RefSeq" id="WP_343949007.1">
    <property type="nucleotide sequence ID" value="NZ_BAAAHQ010000006.1"/>
</dbReference>
<organism evidence="2 3">
    <name type="scientific">Nonomuraea longicatena</name>
    <dbReference type="NCBI Taxonomy" id="83682"/>
    <lineage>
        <taxon>Bacteria</taxon>
        <taxon>Bacillati</taxon>
        <taxon>Actinomycetota</taxon>
        <taxon>Actinomycetes</taxon>
        <taxon>Streptosporangiales</taxon>
        <taxon>Streptosporangiaceae</taxon>
        <taxon>Nonomuraea</taxon>
    </lineage>
</organism>
<proteinExistence type="predicted"/>
<dbReference type="Proteomes" id="UP001501578">
    <property type="component" value="Unassembled WGS sequence"/>
</dbReference>
<keyword evidence="3" id="KW-1185">Reference proteome</keyword>
<comment type="caution">
    <text evidence="2">The sequence shown here is derived from an EMBL/GenBank/DDBJ whole genome shotgun (WGS) entry which is preliminary data.</text>
</comment>
<dbReference type="SUPFAM" id="SSF55729">
    <property type="entry name" value="Acyl-CoA N-acyltransferases (Nat)"/>
    <property type="match status" value="1"/>
</dbReference>
<feature type="domain" description="N-acetyltransferase" evidence="1">
    <location>
        <begin position="113"/>
        <end position="246"/>
    </location>
</feature>
<accession>A0ABP3ZCB0</accession>
<dbReference type="InterPro" id="IPR000182">
    <property type="entry name" value="GNAT_dom"/>
</dbReference>
<dbReference type="EMBL" id="BAAAHQ010000006">
    <property type="protein sequence ID" value="GAA0918377.1"/>
    <property type="molecule type" value="Genomic_DNA"/>
</dbReference>